<dbReference type="InterPro" id="IPR019999">
    <property type="entry name" value="Anth_synth_I-like"/>
</dbReference>
<reference evidence="14 15" key="1">
    <citation type="journal article" date="2018" name="Plant J.">
        <title>Genome sequences of Chlorella sorokiniana UTEX 1602 and Micractinium conductrix SAG 241.80: implications to maltose excretion by a green alga.</title>
        <authorList>
            <person name="Arriola M.B."/>
            <person name="Velmurugan N."/>
            <person name="Zhang Y."/>
            <person name="Plunkett M.H."/>
            <person name="Hondzo H."/>
            <person name="Barney B.M."/>
        </authorList>
    </citation>
    <scope>NUCLEOTIDE SEQUENCE [LARGE SCALE GENOMIC DNA]</scope>
    <source>
        <strain evidence="14 15">SAG 241.80</strain>
    </source>
</reference>
<feature type="region of interest" description="Disordered" evidence="10">
    <location>
        <begin position="882"/>
        <end position="902"/>
    </location>
</feature>
<evidence type="ECO:0000256" key="4">
    <source>
        <dbReference type="ARBA" id="ARBA00013139"/>
    </source>
</evidence>
<dbReference type="InterPro" id="IPR015890">
    <property type="entry name" value="Chorismate_C"/>
</dbReference>
<dbReference type="UniPathway" id="UPA00077">
    <property type="reaction ID" value="UER00149"/>
</dbReference>
<dbReference type="EC" id="2.6.1.85" evidence="4"/>
<feature type="domain" description="Anthranilate synthase component I N-terminal" evidence="13">
    <location>
        <begin position="339"/>
        <end position="521"/>
    </location>
</feature>
<dbReference type="InterPro" id="IPR006221">
    <property type="entry name" value="TrpG/PapA_dom"/>
</dbReference>
<evidence type="ECO:0000259" key="13">
    <source>
        <dbReference type="Pfam" id="PF04715"/>
    </source>
</evidence>
<dbReference type="SUPFAM" id="SSF52317">
    <property type="entry name" value="Class I glutamine amidotransferase-like"/>
    <property type="match status" value="1"/>
</dbReference>
<dbReference type="Pfam" id="PF04715">
    <property type="entry name" value="Anth_synt_I_N"/>
    <property type="match status" value="1"/>
</dbReference>
<sequence length="902" mass="94064">MPLLRTLLLDNYDSYTYNLVQLIADVTRELPTVLRNDEVEWSELEQRLKAGEWHCVVISPGPGTPNRAGDIGVSLALLHAQLPIPILGVCLGFQALALAHGGTVRHAPEPVHGRLSSLAHAGHPLFAGIPSGPAYSVVRYHSLLVEAASLPACLEPLAWTSGKHHALTLGNDHSGAADAAGAAVEAAAAAAAAATAAQPAAPPTRPDGGEQVLMALAHRRLPHYGVQFHPESVATAYGLALLRNFVQLAAEHQGIALPPAPAALLAQLAGPPGRRMPPRPWSQPGGNLQLHWQALPGALAAAGGSEAIFWHLFGSARSGGSSSLGAGGTAAAATEAGAAADTWWLDSATRDRGRFSFMGGRGGSLWRRVEYRLPSLPAAIGVNGAAANGSAGRPRNGATCCEGGPASVQPGVLTLVAADGRRETMRTDFFSWLAELLERQRCCVSPEDAAALPFNFWGGLVGYLGYDLKAECGGGRQQHPAAALVGSAAEAAAAPGLAPDAAFFLADQLLAVDHHQDAVYVLALHERGCASSQAEAEQWVTCTADRVRALAATQQAHGAGAGAQPGQPNGAASAPAAVRGAVEQPPANGVQQQAAEAPSAKVPPPFRLREGRRRYLANVTACQRALHDGESYEVCLTTQLCRRGAPDAAALYRTLRRVNPAPYAAWLRFGAGDLQLCCCSPERFLRGDRGGQLEAKPIKGTAPRCPEDPAADAAAAAALATSEKDRAENLMIVDLLRNDLGRVCAPGSVHVPGLMQIESYATVHQMVSTVRGLRRPEASIVDCLRAAFPGGSMTGAPKIRTMEIIDQLEQGTRGIYSGALGYISFNDTFDLNIVIRTAVLAGGWMTIGAGGAIVVQSEPEEEYEEMRLKARALLRAVGECDGRGGPAAVADEDGDEGEGGRA</sequence>
<organism evidence="14 15">
    <name type="scientific">Micractinium conductrix</name>
    <dbReference type="NCBI Taxonomy" id="554055"/>
    <lineage>
        <taxon>Eukaryota</taxon>
        <taxon>Viridiplantae</taxon>
        <taxon>Chlorophyta</taxon>
        <taxon>core chlorophytes</taxon>
        <taxon>Trebouxiophyceae</taxon>
        <taxon>Chlorellales</taxon>
        <taxon>Chlorellaceae</taxon>
        <taxon>Chlorella clade</taxon>
        <taxon>Micractinium</taxon>
    </lineage>
</organism>
<dbReference type="PRINTS" id="PR00099">
    <property type="entry name" value="CPSGATASE"/>
</dbReference>
<dbReference type="Pfam" id="PF00425">
    <property type="entry name" value="Chorismate_bind"/>
    <property type="match status" value="1"/>
</dbReference>
<dbReference type="InterPro" id="IPR029062">
    <property type="entry name" value="Class_I_gatase-like"/>
</dbReference>
<feature type="region of interest" description="Disordered" evidence="10">
    <location>
        <begin position="555"/>
        <end position="607"/>
    </location>
</feature>
<evidence type="ECO:0000256" key="5">
    <source>
        <dbReference type="ARBA" id="ARBA00022679"/>
    </source>
</evidence>
<dbReference type="PRINTS" id="PR00097">
    <property type="entry name" value="ANTSNTHASEII"/>
</dbReference>
<dbReference type="NCBIfam" id="TIGR00553">
    <property type="entry name" value="pabB"/>
    <property type="match status" value="1"/>
</dbReference>
<dbReference type="NCBIfam" id="TIGR00566">
    <property type="entry name" value="trpG_papA"/>
    <property type="match status" value="1"/>
</dbReference>
<dbReference type="OrthoDB" id="64220at2759"/>
<evidence type="ECO:0000256" key="7">
    <source>
        <dbReference type="ARBA" id="ARBA00022962"/>
    </source>
</evidence>
<evidence type="ECO:0000259" key="12">
    <source>
        <dbReference type="Pfam" id="PF00425"/>
    </source>
</evidence>
<dbReference type="Gene3D" id="3.60.120.10">
    <property type="entry name" value="Anthranilate synthase"/>
    <property type="match status" value="1"/>
</dbReference>
<dbReference type="InterPro" id="IPR005802">
    <property type="entry name" value="ADC_synth_comp_1"/>
</dbReference>
<dbReference type="GO" id="GO:0005737">
    <property type="term" value="C:cytoplasm"/>
    <property type="evidence" value="ECO:0007669"/>
    <property type="project" value="TreeGrafter"/>
</dbReference>
<feature type="domain" description="Glutamine amidotransferase" evidence="11">
    <location>
        <begin position="211"/>
        <end position="246"/>
    </location>
</feature>
<dbReference type="CDD" id="cd01743">
    <property type="entry name" value="GATase1_Anthranilate_Synthase"/>
    <property type="match status" value="1"/>
</dbReference>
<protein>
    <recommendedName>
        <fullName evidence="4">aminodeoxychorismate synthase</fullName>
        <ecNumber evidence="4">2.6.1.85</ecNumber>
    </recommendedName>
    <alternativeName>
        <fullName evidence="8">Para-aminobenzoate synthase</fullName>
    </alternativeName>
    <alternativeName>
        <fullName evidence="9">p-aminobenzoic acid synthase</fullName>
    </alternativeName>
</protein>
<dbReference type="GO" id="GO:0046820">
    <property type="term" value="F:4-amino-4-deoxychorismate synthase activity"/>
    <property type="evidence" value="ECO:0007669"/>
    <property type="project" value="UniProtKB-EC"/>
</dbReference>
<keyword evidence="7" id="KW-0315">Glutamine amidotransferase</keyword>
<evidence type="ECO:0000313" key="14">
    <source>
        <dbReference type="EMBL" id="PSC76563.1"/>
    </source>
</evidence>
<dbReference type="InterPro" id="IPR017926">
    <property type="entry name" value="GATASE"/>
</dbReference>
<comment type="catalytic activity">
    <reaction evidence="1">
        <text>chorismate + L-glutamine = 4-amino-4-deoxychorismate + L-glutamate</text>
        <dbReference type="Rhea" id="RHEA:11672"/>
        <dbReference type="ChEBI" id="CHEBI:29748"/>
        <dbReference type="ChEBI" id="CHEBI:29985"/>
        <dbReference type="ChEBI" id="CHEBI:58359"/>
        <dbReference type="ChEBI" id="CHEBI:58406"/>
        <dbReference type="EC" id="2.6.1.85"/>
    </reaction>
</comment>
<feature type="compositionally biased region" description="Low complexity" evidence="10">
    <location>
        <begin position="555"/>
        <end position="581"/>
    </location>
</feature>
<gene>
    <name evidence="14" type="primary">g508</name>
    <name evidence="14" type="ORF">C2E20_0508</name>
</gene>
<comment type="pathway">
    <text evidence="2">Cofactor biosynthesis; tetrahydrofolate biosynthesis; 4-aminobenzoate from chorismate: step 1/2.</text>
</comment>
<dbReference type="AlphaFoldDB" id="A0A2P6VR30"/>
<evidence type="ECO:0000256" key="1">
    <source>
        <dbReference type="ARBA" id="ARBA00001000"/>
    </source>
</evidence>
<feature type="domain" description="Glutamine amidotransferase" evidence="11">
    <location>
        <begin position="7"/>
        <end position="163"/>
    </location>
</feature>
<dbReference type="STRING" id="554055.A0A2P6VR30"/>
<evidence type="ECO:0000256" key="8">
    <source>
        <dbReference type="ARBA" id="ARBA00031329"/>
    </source>
</evidence>
<keyword evidence="6" id="KW-0289">Folate biosynthesis</keyword>
<dbReference type="Proteomes" id="UP000239649">
    <property type="component" value="Unassembled WGS sequence"/>
</dbReference>
<dbReference type="PANTHER" id="PTHR11236:SF18">
    <property type="entry name" value="AMINODEOXYCHORISMATE SYNTHASE"/>
    <property type="match status" value="1"/>
</dbReference>
<evidence type="ECO:0000256" key="10">
    <source>
        <dbReference type="SAM" id="MobiDB-lite"/>
    </source>
</evidence>
<name>A0A2P6VR30_9CHLO</name>
<proteinExistence type="inferred from homology"/>
<keyword evidence="5" id="KW-0808">Transferase</keyword>
<evidence type="ECO:0000259" key="11">
    <source>
        <dbReference type="Pfam" id="PF00117"/>
    </source>
</evidence>
<dbReference type="Gene3D" id="3.40.50.880">
    <property type="match status" value="1"/>
</dbReference>
<dbReference type="PRINTS" id="PR00096">
    <property type="entry name" value="GATASE"/>
</dbReference>
<keyword evidence="15" id="KW-1185">Reference proteome</keyword>
<accession>A0A2P6VR30</accession>
<dbReference type="GO" id="GO:0008153">
    <property type="term" value="P:4-aminobenzoate biosynthetic process"/>
    <property type="evidence" value="ECO:0007669"/>
    <property type="project" value="TreeGrafter"/>
</dbReference>
<dbReference type="GO" id="GO:0046656">
    <property type="term" value="P:folic acid biosynthetic process"/>
    <property type="evidence" value="ECO:0007669"/>
    <property type="project" value="UniProtKB-KW"/>
</dbReference>
<dbReference type="InterPro" id="IPR006805">
    <property type="entry name" value="Anth_synth_I_N"/>
</dbReference>
<dbReference type="SUPFAM" id="SSF56322">
    <property type="entry name" value="ADC synthase"/>
    <property type="match status" value="1"/>
</dbReference>
<dbReference type="InterPro" id="IPR005801">
    <property type="entry name" value="ADC_synthase"/>
</dbReference>
<dbReference type="GO" id="GO:0046654">
    <property type="term" value="P:tetrahydrofolate biosynthetic process"/>
    <property type="evidence" value="ECO:0007669"/>
    <property type="project" value="UniProtKB-UniPathway"/>
</dbReference>
<feature type="domain" description="Chorismate-utilising enzyme C-terminal" evidence="12">
    <location>
        <begin position="613"/>
        <end position="869"/>
    </location>
</feature>
<feature type="compositionally biased region" description="Acidic residues" evidence="10">
    <location>
        <begin position="890"/>
        <end position="902"/>
    </location>
</feature>
<evidence type="ECO:0000256" key="6">
    <source>
        <dbReference type="ARBA" id="ARBA00022909"/>
    </source>
</evidence>
<comment type="similarity">
    <text evidence="3">In the C-terminal section; belongs to the anthranilate synthase component I family.</text>
</comment>
<evidence type="ECO:0000256" key="9">
    <source>
        <dbReference type="ARBA" id="ARBA00031904"/>
    </source>
</evidence>
<dbReference type="GO" id="GO:0000162">
    <property type="term" value="P:L-tryptophan biosynthetic process"/>
    <property type="evidence" value="ECO:0007669"/>
    <property type="project" value="TreeGrafter"/>
</dbReference>
<comment type="caution">
    <text evidence="14">The sequence shown here is derived from an EMBL/GenBank/DDBJ whole genome shotgun (WGS) entry which is preliminary data.</text>
</comment>
<dbReference type="Pfam" id="PF00117">
    <property type="entry name" value="GATase"/>
    <property type="match status" value="2"/>
</dbReference>
<evidence type="ECO:0000256" key="2">
    <source>
        <dbReference type="ARBA" id="ARBA00005009"/>
    </source>
</evidence>
<dbReference type="PANTHER" id="PTHR11236">
    <property type="entry name" value="AMINOBENZOATE/ANTHRANILATE SYNTHASE"/>
    <property type="match status" value="1"/>
</dbReference>
<dbReference type="PROSITE" id="PS51273">
    <property type="entry name" value="GATASE_TYPE_1"/>
    <property type="match status" value="1"/>
</dbReference>
<evidence type="ECO:0000256" key="3">
    <source>
        <dbReference type="ARBA" id="ARBA00005970"/>
    </source>
</evidence>
<evidence type="ECO:0000313" key="15">
    <source>
        <dbReference type="Proteomes" id="UP000239649"/>
    </source>
</evidence>
<dbReference type="EMBL" id="LHPF02000001">
    <property type="protein sequence ID" value="PSC76563.1"/>
    <property type="molecule type" value="Genomic_DNA"/>
</dbReference>